<dbReference type="PANTHER" id="PTHR11364">
    <property type="entry name" value="THIOSULFATE SULFERTANSFERASE"/>
    <property type="match status" value="1"/>
</dbReference>
<accession>A0A1B9H1Y0</accession>
<dbReference type="PROSITE" id="PS50206">
    <property type="entry name" value="RHODANESE_3"/>
    <property type="match status" value="2"/>
</dbReference>
<dbReference type="InterPro" id="IPR001763">
    <property type="entry name" value="Rhodanese-like_dom"/>
</dbReference>
<dbReference type="CDD" id="cd01448">
    <property type="entry name" value="TST_Repeat_1"/>
    <property type="match status" value="1"/>
</dbReference>
<keyword evidence="2" id="KW-0677">Repeat</keyword>
<dbReference type="OrthoDB" id="270167at2759"/>
<sequence length="340" mass="37458">MRFPAPAISPLYTARRGLSTSVARRVPLLISPKEYKELPRATTLPLDVSWHMPNSPRSAIAEYLSGPRMPGAKRFDLDEVADLALESNPHGLGHMLPTKEVFIEAARKLGIQDDTHVVLYDTIGIFSSPRAAYTFKTFGHDKVSVLNGGLPRWIAEGGEVETGEVQQSGAIESEYKGGQGPKRDWVRSYEQIVENSEKNPSDTSFEVVLDHRPLARFTGEAPEPRPGLSSGHIPNSSPLPFLSYLNPADDKKPYTSFKSLDELKKVLVDGVGGEDKFRELLQKDQGVVFTCGSGMTAAIGWLANELLREKEGKAFKTALYDESWTGYALRQESKIVKGNA</sequence>
<organism evidence="4 5">
    <name type="scientific">Kwoniella heveanensis BCC8398</name>
    <dbReference type="NCBI Taxonomy" id="1296120"/>
    <lineage>
        <taxon>Eukaryota</taxon>
        <taxon>Fungi</taxon>
        <taxon>Dikarya</taxon>
        <taxon>Basidiomycota</taxon>
        <taxon>Agaricomycotina</taxon>
        <taxon>Tremellomycetes</taxon>
        <taxon>Tremellales</taxon>
        <taxon>Cryptococcaceae</taxon>
        <taxon>Kwoniella</taxon>
    </lineage>
</organism>
<dbReference type="Gene3D" id="3.40.250.10">
    <property type="entry name" value="Rhodanese-like domain"/>
    <property type="match status" value="2"/>
</dbReference>
<dbReference type="STRING" id="1296120.A0A1B9H1Y0"/>
<evidence type="ECO:0000259" key="3">
    <source>
        <dbReference type="PROSITE" id="PS50206"/>
    </source>
</evidence>
<keyword evidence="5" id="KW-1185">Reference proteome</keyword>
<feature type="domain" description="Rhodanese" evidence="3">
    <location>
        <begin position="207"/>
        <end position="336"/>
    </location>
</feature>
<evidence type="ECO:0000256" key="1">
    <source>
        <dbReference type="ARBA" id="ARBA00022679"/>
    </source>
</evidence>
<dbReference type="GO" id="GO:0004792">
    <property type="term" value="F:thiosulfate-cyanide sulfurtransferase activity"/>
    <property type="evidence" value="ECO:0007669"/>
    <property type="project" value="TreeGrafter"/>
</dbReference>
<evidence type="ECO:0000313" key="4">
    <source>
        <dbReference type="EMBL" id="OCF37254.1"/>
    </source>
</evidence>
<dbReference type="GO" id="GO:0005739">
    <property type="term" value="C:mitochondrion"/>
    <property type="evidence" value="ECO:0007669"/>
    <property type="project" value="TreeGrafter"/>
</dbReference>
<name>A0A1B9H1Y0_9TREE</name>
<dbReference type="EMBL" id="KI669493">
    <property type="protein sequence ID" value="OCF37254.1"/>
    <property type="molecule type" value="Genomic_DNA"/>
</dbReference>
<keyword evidence="1 4" id="KW-0808">Transferase</keyword>
<evidence type="ECO:0000256" key="2">
    <source>
        <dbReference type="ARBA" id="ARBA00022737"/>
    </source>
</evidence>
<dbReference type="InterPro" id="IPR036873">
    <property type="entry name" value="Rhodanese-like_dom_sf"/>
</dbReference>
<keyword evidence="4" id="KW-0670">Pyruvate</keyword>
<dbReference type="Proteomes" id="UP000092666">
    <property type="component" value="Unassembled WGS sequence"/>
</dbReference>
<dbReference type="Pfam" id="PF00581">
    <property type="entry name" value="Rhodanese"/>
    <property type="match status" value="1"/>
</dbReference>
<reference evidence="4 5" key="1">
    <citation type="submission" date="2013-07" db="EMBL/GenBank/DDBJ databases">
        <title>The Genome Sequence of Cryptococcus heveanensis BCC8398.</title>
        <authorList>
            <consortium name="The Broad Institute Genome Sequencing Platform"/>
            <person name="Cuomo C."/>
            <person name="Litvintseva A."/>
            <person name="Chen Y."/>
            <person name="Heitman J."/>
            <person name="Sun S."/>
            <person name="Springer D."/>
            <person name="Dromer F."/>
            <person name="Young S.K."/>
            <person name="Zeng Q."/>
            <person name="Gargeya S."/>
            <person name="Fitzgerald M."/>
            <person name="Abouelleil A."/>
            <person name="Alvarado L."/>
            <person name="Berlin A.M."/>
            <person name="Chapman S.B."/>
            <person name="Dewar J."/>
            <person name="Goldberg J."/>
            <person name="Griggs A."/>
            <person name="Gujja S."/>
            <person name="Hansen M."/>
            <person name="Howarth C."/>
            <person name="Imamovic A."/>
            <person name="Larimer J."/>
            <person name="McCowan C."/>
            <person name="Murphy C."/>
            <person name="Pearson M."/>
            <person name="Priest M."/>
            <person name="Roberts A."/>
            <person name="Saif S."/>
            <person name="Shea T."/>
            <person name="Sykes S."/>
            <person name="Wortman J."/>
            <person name="Nusbaum C."/>
            <person name="Birren B."/>
        </authorList>
    </citation>
    <scope>NUCLEOTIDE SEQUENCE [LARGE SCALE GENOMIC DNA]</scope>
    <source>
        <strain evidence="4 5">BCC8398</strain>
    </source>
</reference>
<dbReference type="PANTHER" id="PTHR11364:SF27">
    <property type="entry name" value="SULFURTRANSFERASE"/>
    <property type="match status" value="1"/>
</dbReference>
<proteinExistence type="predicted"/>
<dbReference type="InterPro" id="IPR045078">
    <property type="entry name" value="TST/MPST-like"/>
</dbReference>
<dbReference type="SMART" id="SM00450">
    <property type="entry name" value="RHOD"/>
    <property type="match status" value="2"/>
</dbReference>
<gene>
    <name evidence="4" type="ORF">I316_01162</name>
</gene>
<dbReference type="AlphaFoldDB" id="A0A1B9H1Y0"/>
<dbReference type="SUPFAM" id="SSF52821">
    <property type="entry name" value="Rhodanese/Cell cycle control phosphatase"/>
    <property type="match status" value="2"/>
</dbReference>
<reference evidence="5" key="2">
    <citation type="submission" date="2013-12" db="EMBL/GenBank/DDBJ databases">
        <title>Evolution of pathogenesis and genome organization in the Tremellales.</title>
        <authorList>
            <person name="Cuomo C."/>
            <person name="Litvintseva A."/>
            <person name="Heitman J."/>
            <person name="Chen Y."/>
            <person name="Sun S."/>
            <person name="Springer D."/>
            <person name="Dromer F."/>
            <person name="Young S."/>
            <person name="Zeng Q."/>
            <person name="Chapman S."/>
            <person name="Gujja S."/>
            <person name="Saif S."/>
            <person name="Birren B."/>
        </authorList>
    </citation>
    <scope>NUCLEOTIDE SEQUENCE [LARGE SCALE GENOMIC DNA]</scope>
    <source>
        <strain evidence="5">BCC8398</strain>
    </source>
</reference>
<protein>
    <submittedName>
        <fullName evidence="4">Thiosulfate/3-mercaptopyruvate sulfurtransferase</fullName>
    </submittedName>
</protein>
<feature type="domain" description="Rhodanese" evidence="3">
    <location>
        <begin position="39"/>
        <end position="162"/>
    </location>
</feature>
<evidence type="ECO:0000313" key="5">
    <source>
        <dbReference type="Proteomes" id="UP000092666"/>
    </source>
</evidence>